<dbReference type="AlphaFoldDB" id="A0A9W8WCY8"/>
<comment type="caution">
    <text evidence="2">The sequence shown here is derived from an EMBL/GenBank/DDBJ whole genome shotgun (WGS) entry which is preliminary data.</text>
</comment>
<evidence type="ECO:0000313" key="3">
    <source>
        <dbReference type="Proteomes" id="UP001140502"/>
    </source>
</evidence>
<protein>
    <submittedName>
        <fullName evidence="2">Uncharacterized protein</fullName>
    </submittedName>
</protein>
<keyword evidence="3" id="KW-1185">Reference proteome</keyword>
<evidence type="ECO:0000313" key="2">
    <source>
        <dbReference type="EMBL" id="KAJ4320461.1"/>
    </source>
</evidence>
<dbReference type="Proteomes" id="UP001140502">
    <property type="component" value="Unassembled WGS sequence"/>
</dbReference>
<organism evidence="2 3">
    <name type="scientific">Fusarium piperis</name>
    <dbReference type="NCBI Taxonomy" id="1435070"/>
    <lineage>
        <taxon>Eukaryota</taxon>
        <taxon>Fungi</taxon>
        <taxon>Dikarya</taxon>
        <taxon>Ascomycota</taxon>
        <taxon>Pezizomycotina</taxon>
        <taxon>Sordariomycetes</taxon>
        <taxon>Hypocreomycetidae</taxon>
        <taxon>Hypocreales</taxon>
        <taxon>Nectriaceae</taxon>
        <taxon>Fusarium</taxon>
        <taxon>Fusarium solani species complex</taxon>
    </lineage>
</organism>
<reference evidence="2" key="1">
    <citation type="submission" date="2022-10" db="EMBL/GenBank/DDBJ databases">
        <title>Tapping the CABI collections for fungal endophytes: first genome assemblies for Collariella, Neodidymelliopsis, Ascochyta clinopodiicola, Didymella pomorum, Didymosphaeria variabile, Neocosmospora piperis and Neocucurbitaria cava.</title>
        <authorList>
            <person name="Hill R."/>
        </authorList>
    </citation>
    <scope>NUCLEOTIDE SEQUENCE</scope>
    <source>
        <strain evidence="2">IMI 366586</strain>
    </source>
</reference>
<dbReference type="EMBL" id="JAPEUR010000108">
    <property type="protein sequence ID" value="KAJ4320461.1"/>
    <property type="molecule type" value="Genomic_DNA"/>
</dbReference>
<feature type="transmembrane region" description="Helical" evidence="1">
    <location>
        <begin position="23"/>
        <end position="46"/>
    </location>
</feature>
<keyword evidence="1" id="KW-0812">Transmembrane</keyword>
<gene>
    <name evidence="2" type="ORF">N0V84_005853</name>
</gene>
<evidence type="ECO:0000256" key="1">
    <source>
        <dbReference type="SAM" id="Phobius"/>
    </source>
</evidence>
<proteinExistence type="predicted"/>
<name>A0A9W8WCY8_9HYPO</name>
<sequence length="79" mass="8541">MAGSRISAITARKQEALDPNTQAAGLGFVLGAFIGVTVFMFTYIAVKWAIKRRQRQDDTTLVVVVDDGIELAAVRTDAN</sequence>
<keyword evidence="1" id="KW-0472">Membrane</keyword>
<accession>A0A9W8WCY8</accession>
<keyword evidence="1" id="KW-1133">Transmembrane helix</keyword>